<keyword evidence="5 7" id="KW-0496">Mitochondrion</keyword>
<keyword evidence="9" id="KW-1185">Reference proteome</keyword>
<comment type="subcellular location">
    <subcellularLocation>
        <location evidence="7">Mitochondrion inner membrane</location>
    </subcellularLocation>
    <subcellularLocation>
        <location evidence="1">Mitochondrion membrane</location>
    </subcellularLocation>
</comment>
<feature type="non-terminal residue" evidence="8">
    <location>
        <position position="1"/>
    </location>
</feature>
<sequence>SLYWLVQGHVCFCGKWDNQYSTIWKSCMSEAQNFLPKIGIITVSRLAGMVSGRKGSRFKKIAHPLELDMLEITVYCPVQSGLGQQSSALQETKPEFISGVTRFMPDPKPMNHKQSVQKIKIHAALKAEIICRENYRMHE</sequence>
<comment type="caution">
    <text evidence="8">The sequence shown here is derived from an EMBL/GenBank/DDBJ whole genome shotgun (WGS) entry which is preliminary data.</text>
</comment>
<accession>A0A8J5ZUY9</accession>
<evidence type="ECO:0000313" key="9">
    <source>
        <dbReference type="Proteomes" id="UP000700334"/>
    </source>
</evidence>
<evidence type="ECO:0000256" key="5">
    <source>
        <dbReference type="ARBA" id="ARBA00023128"/>
    </source>
</evidence>
<keyword evidence="3" id="KW-0812">Transmembrane</keyword>
<proteinExistence type="inferred from homology"/>
<evidence type="ECO:0000256" key="6">
    <source>
        <dbReference type="ARBA" id="ARBA00023136"/>
    </source>
</evidence>
<dbReference type="PANTHER" id="PTHR14564">
    <property type="entry name" value="MICOS COMPLEX SUBUNIT MIC26 / MIC27 FAMILY MEMBER"/>
    <property type="match status" value="1"/>
</dbReference>
<dbReference type="InterPro" id="IPR019166">
    <property type="entry name" value="MIC26/MIC27"/>
</dbReference>
<dbReference type="OrthoDB" id="5973346at2759"/>
<reference evidence="8" key="1">
    <citation type="journal article" date="2021" name="Evol. Appl.">
        <title>The genome of the Pyrenean desman and the effects of bottlenecks and inbreeding on the genomic landscape of an endangered species.</title>
        <authorList>
            <person name="Escoda L."/>
            <person name="Castresana J."/>
        </authorList>
    </citation>
    <scope>NUCLEOTIDE SEQUENCE</scope>
    <source>
        <strain evidence="8">IBE-C5619</strain>
    </source>
</reference>
<keyword evidence="6" id="KW-0472">Membrane</keyword>
<comment type="subunit">
    <text evidence="7">Component of the mitochondrial contact site and cristae organizing system (MICOS) complex.</text>
</comment>
<feature type="non-terminal residue" evidence="8">
    <location>
        <position position="139"/>
    </location>
</feature>
<dbReference type="GO" id="GO:0061617">
    <property type="term" value="C:MICOS complex"/>
    <property type="evidence" value="ECO:0007669"/>
    <property type="project" value="UniProtKB-UniRule"/>
</dbReference>
<dbReference type="GO" id="GO:0042407">
    <property type="term" value="P:cristae formation"/>
    <property type="evidence" value="ECO:0007669"/>
    <property type="project" value="InterPro"/>
</dbReference>
<evidence type="ECO:0000256" key="3">
    <source>
        <dbReference type="ARBA" id="ARBA00022692"/>
    </source>
</evidence>
<dbReference type="InterPro" id="IPR033182">
    <property type="entry name" value="MIC26/MIC27_animal"/>
</dbReference>
<name>A0A8J5ZUY9_GALPY</name>
<dbReference type="EMBL" id="JAGFMF010012069">
    <property type="protein sequence ID" value="KAG8508123.1"/>
    <property type="molecule type" value="Genomic_DNA"/>
</dbReference>
<gene>
    <name evidence="8" type="ORF">J0S82_001625</name>
</gene>
<evidence type="ECO:0000256" key="4">
    <source>
        <dbReference type="ARBA" id="ARBA00022989"/>
    </source>
</evidence>
<keyword evidence="4" id="KW-1133">Transmembrane helix</keyword>
<evidence type="ECO:0000313" key="8">
    <source>
        <dbReference type="EMBL" id="KAG8508123.1"/>
    </source>
</evidence>
<keyword evidence="7" id="KW-0999">Mitochondrion inner membrane</keyword>
<dbReference type="AlphaFoldDB" id="A0A8J5ZUY9"/>
<comment type="similarity">
    <text evidence="2">Belongs to the apolipoprotein O/MICOS complex subunit Mic27 family.</text>
</comment>
<dbReference type="Pfam" id="PF09769">
    <property type="entry name" value="ApoO"/>
    <property type="match status" value="1"/>
</dbReference>
<evidence type="ECO:0000256" key="1">
    <source>
        <dbReference type="ARBA" id="ARBA00004325"/>
    </source>
</evidence>
<dbReference type="Proteomes" id="UP000700334">
    <property type="component" value="Unassembled WGS sequence"/>
</dbReference>
<evidence type="ECO:0000256" key="7">
    <source>
        <dbReference type="RuleBase" id="RU363021"/>
    </source>
</evidence>
<protein>
    <recommendedName>
        <fullName evidence="7">MICOS complex subunit</fullName>
    </recommendedName>
</protein>
<evidence type="ECO:0000256" key="2">
    <source>
        <dbReference type="ARBA" id="ARBA00010904"/>
    </source>
</evidence>
<comment type="function">
    <text evidence="7">Component of the MICOS complex, a large protein complex of the mitochondrial inner membrane that plays crucial roles in the maintenance of crista junctions, inner membrane architecture, and formation of contact sites to the outer membrane.</text>
</comment>
<organism evidence="8 9">
    <name type="scientific">Galemys pyrenaicus</name>
    <name type="common">Iberian desman</name>
    <name type="synonym">Pyrenean desman</name>
    <dbReference type="NCBI Taxonomy" id="202257"/>
    <lineage>
        <taxon>Eukaryota</taxon>
        <taxon>Metazoa</taxon>
        <taxon>Chordata</taxon>
        <taxon>Craniata</taxon>
        <taxon>Vertebrata</taxon>
        <taxon>Euteleostomi</taxon>
        <taxon>Mammalia</taxon>
        <taxon>Eutheria</taxon>
        <taxon>Laurasiatheria</taxon>
        <taxon>Eulipotyphla</taxon>
        <taxon>Talpidae</taxon>
        <taxon>Galemys</taxon>
    </lineage>
</organism>